<evidence type="ECO:0000313" key="2">
    <source>
        <dbReference type="EMBL" id="GAK52503.1"/>
    </source>
</evidence>
<organism evidence="2">
    <name type="scientific">Candidatus Moduliflexus flocculans</name>
    <dbReference type="NCBI Taxonomy" id="1499966"/>
    <lineage>
        <taxon>Bacteria</taxon>
        <taxon>Candidatus Moduliflexota</taxon>
        <taxon>Candidatus Moduliflexia</taxon>
        <taxon>Candidatus Moduliflexales</taxon>
        <taxon>Candidatus Moduliflexaceae</taxon>
    </lineage>
</organism>
<dbReference type="EMBL" id="DF820458">
    <property type="protein sequence ID" value="GAK52503.1"/>
    <property type="molecule type" value="Genomic_DNA"/>
</dbReference>
<reference evidence="2" key="1">
    <citation type="journal article" date="2015" name="PeerJ">
        <title>First genomic representation of candidate bacterial phylum KSB3 points to enhanced environmental sensing as a trigger of wastewater bulking.</title>
        <authorList>
            <person name="Sekiguchi Y."/>
            <person name="Ohashi A."/>
            <person name="Parks D.H."/>
            <person name="Yamauchi T."/>
            <person name="Tyson G.W."/>
            <person name="Hugenholtz P."/>
        </authorList>
    </citation>
    <scope>NUCLEOTIDE SEQUENCE [LARGE SCALE GENOMIC DNA]</scope>
</reference>
<feature type="chain" id="PRO_5001755224" description="DUF1573 domain-containing protein" evidence="1">
    <location>
        <begin position="26"/>
        <end position="70"/>
    </location>
</feature>
<dbReference type="PROSITE" id="PS51257">
    <property type="entry name" value="PROKAR_LIPOPROTEIN"/>
    <property type="match status" value="1"/>
</dbReference>
<name>A0A081BQ37_9BACT</name>
<dbReference type="Proteomes" id="UP000030700">
    <property type="component" value="Unassembled WGS sequence"/>
</dbReference>
<dbReference type="HOGENOM" id="CLU_203018_0_0_0"/>
<protein>
    <recommendedName>
        <fullName evidence="4">DUF1573 domain-containing protein</fullName>
    </recommendedName>
</protein>
<evidence type="ECO:0008006" key="4">
    <source>
        <dbReference type="Google" id="ProtNLM"/>
    </source>
</evidence>
<evidence type="ECO:0000256" key="1">
    <source>
        <dbReference type="SAM" id="SignalP"/>
    </source>
</evidence>
<dbReference type="Pfam" id="PF07610">
    <property type="entry name" value="DUF1573"/>
    <property type="match status" value="1"/>
</dbReference>
<dbReference type="PANTHER" id="PTHR37833">
    <property type="entry name" value="LIPOPROTEIN-RELATED"/>
    <property type="match status" value="1"/>
</dbReference>
<feature type="signal peptide" evidence="1">
    <location>
        <begin position="1"/>
        <end position="25"/>
    </location>
</feature>
<dbReference type="AlphaFoldDB" id="A0A081BQ37"/>
<keyword evidence="3" id="KW-1185">Reference proteome</keyword>
<evidence type="ECO:0000313" key="3">
    <source>
        <dbReference type="Proteomes" id="UP000030700"/>
    </source>
</evidence>
<dbReference type="STRING" id="1499966.U14_03754"/>
<dbReference type="Gene3D" id="2.60.40.10">
    <property type="entry name" value="Immunoglobulins"/>
    <property type="match status" value="1"/>
</dbReference>
<sequence length="70" mass="7480">MKKSSILMGMFLICACFALSLPAQAAPQLEVVGGTTFDFGDVQPNQTLTHEFVFKNTGDSVLTIEQVKGG</sequence>
<dbReference type="InterPro" id="IPR011467">
    <property type="entry name" value="DUF1573"/>
</dbReference>
<dbReference type="InterPro" id="IPR013783">
    <property type="entry name" value="Ig-like_fold"/>
</dbReference>
<dbReference type="PANTHER" id="PTHR37833:SF1">
    <property type="entry name" value="SIGNAL PEPTIDE PROTEIN"/>
    <property type="match status" value="1"/>
</dbReference>
<proteinExistence type="predicted"/>
<keyword evidence="1" id="KW-0732">Signal</keyword>
<accession>A0A081BQ37</accession>
<gene>
    <name evidence="2" type="ORF">U14_03754</name>
</gene>